<dbReference type="NCBIfam" id="TIGR00086">
    <property type="entry name" value="smpB"/>
    <property type="match status" value="1"/>
</dbReference>
<feature type="region of interest" description="Disordered" evidence="4">
    <location>
        <begin position="132"/>
        <end position="160"/>
    </location>
</feature>
<dbReference type="InterPro" id="IPR020081">
    <property type="entry name" value="SsrA-bd_prot_CS"/>
</dbReference>
<keyword evidence="2 3" id="KW-0694">RNA-binding</keyword>
<feature type="compositionally biased region" description="Basic and acidic residues" evidence="4">
    <location>
        <begin position="140"/>
        <end position="160"/>
    </location>
</feature>
<name>A0A4V2P964_9GAMM</name>
<sequence>MAKKNKKKKGHGGQTIARNKVAFHDYFIEDTFEAGMVLEGWEVKSLRDGRAQLKEGYVFIKNGEAWISGAQITPLLTASTHIHPNATRVRKLLLHDYEIVKLKAEVDRKGYSILPLSLYWKNNRVKLEIGVGKGKKQHDKRATEKEKDWNRDKQRVLKGR</sequence>
<dbReference type="CDD" id="cd09294">
    <property type="entry name" value="SmpB"/>
    <property type="match status" value="1"/>
</dbReference>
<proteinExistence type="inferred from homology"/>
<reference evidence="5 6" key="1">
    <citation type="submission" date="2019-03" db="EMBL/GenBank/DDBJ databases">
        <title>Genomic Encyclopedia of Type Strains, Phase IV (KMG-IV): sequencing the most valuable type-strain genomes for metagenomic binning, comparative biology and taxonomic classification.</title>
        <authorList>
            <person name="Goeker M."/>
        </authorList>
    </citation>
    <scope>NUCLEOTIDE SEQUENCE [LARGE SCALE GENOMIC DNA]</scope>
    <source>
        <strain evidence="5 6">DSM 24830</strain>
    </source>
</reference>
<dbReference type="GO" id="GO:0005829">
    <property type="term" value="C:cytosol"/>
    <property type="evidence" value="ECO:0007669"/>
    <property type="project" value="TreeGrafter"/>
</dbReference>
<comment type="caution">
    <text evidence="5">The sequence shown here is derived from an EMBL/GenBank/DDBJ whole genome shotgun (WGS) entry which is preliminary data.</text>
</comment>
<dbReference type="PROSITE" id="PS01317">
    <property type="entry name" value="SSRP"/>
    <property type="match status" value="1"/>
</dbReference>
<evidence type="ECO:0000256" key="1">
    <source>
        <dbReference type="ARBA" id="ARBA00022490"/>
    </source>
</evidence>
<dbReference type="SUPFAM" id="SSF74982">
    <property type="entry name" value="Small protein B (SmpB)"/>
    <property type="match status" value="1"/>
</dbReference>
<evidence type="ECO:0000256" key="2">
    <source>
        <dbReference type="ARBA" id="ARBA00022884"/>
    </source>
</evidence>
<dbReference type="NCBIfam" id="NF003843">
    <property type="entry name" value="PRK05422.1"/>
    <property type="match status" value="1"/>
</dbReference>
<dbReference type="OrthoDB" id="9805462at2"/>
<comment type="function">
    <text evidence="3">Required for rescue of stalled ribosomes mediated by trans-translation. Binds to transfer-messenger RNA (tmRNA), required for stable association of tmRNA with ribosomes. tmRNA and SmpB together mimic tRNA shape, replacing the anticodon stem-loop with SmpB. tmRNA is encoded by the ssrA gene; the 2 termini fold to resemble tRNA(Ala) and it encodes a 'tag peptide', a short internal open reading frame. During trans-translation Ala-aminoacylated tmRNA acts like a tRNA, entering the A-site of stalled ribosomes, displacing the stalled mRNA. The ribosome then switches to translate the ORF on the tmRNA; the nascent peptide is terminated with the 'tag peptide' encoded by the tmRNA and targeted for degradation. The ribosome is freed to recommence translation, which seems to be the essential function of trans-translation.</text>
</comment>
<evidence type="ECO:0000256" key="3">
    <source>
        <dbReference type="HAMAP-Rule" id="MF_00023"/>
    </source>
</evidence>
<dbReference type="InterPro" id="IPR000037">
    <property type="entry name" value="SsrA-bd_prot"/>
</dbReference>
<organism evidence="5 6">
    <name type="scientific">Cocleimonas flava</name>
    <dbReference type="NCBI Taxonomy" id="634765"/>
    <lineage>
        <taxon>Bacteria</taxon>
        <taxon>Pseudomonadati</taxon>
        <taxon>Pseudomonadota</taxon>
        <taxon>Gammaproteobacteria</taxon>
        <taxon>Thiotrichales</taxon>
        <taxon>Thiotrichaceae</taxon>
        <taxon>Cocleimonas</taxon>
    </lineage>
</organism>
<comment type="similarity">
    <text evidence="3">Belongs to the SmpB family.</text>
</comment>
<dbReference type="GO" id="GO:0070929">
    <property type="term" value="P:trans-translation"/>
    <property type="evidence" value="ECO:0007669"/>
    <property type="project" value="UniProtKB-UniRule"/>
</dbReference>
<dbReference type="PANTHER" id="PTHR30308:SF2">
    <property type="entry name" value="SSRA-BINDING PROTEIN"/>
    <property type="match status" value="1"/>
</dbReference>
<dbReference type="GO" id="GO:0070930">
    <property type="term" value="P:trans-translation-dependent protein tagging"/>
    <property type="evidence" value="ECO:0007669"/>
    <property type="project" value="TreeGrafter"/>
</dbReference>
<dbReference type="HAMAP" id="MF_00023">
    <property type="entry name" value="SmpB"/>
    <property type="match status" value="1"/>
</dbReference>
<dbReference type="AlphaFoldDB" id="A0A4V2P964"/>
<dbReference type="PANTHER" id="PTHR30308">
    <property type="entry name" value="TMRNA-BINDING COMPONENT OF TRANS-TRANSLATION TAGGING COMPLEX"/>
    <property type="match status" value="1"/>
</dbReference>
<dbReference type="InterPro" id="IPR023620">
    <property type="entry name" value="SmpB"/>
</dbReference>
<evidence type="ECO:0000313" key="5">
    <source>
        <dbReference type="EMBL" id="TCJ88415.1"/>
    </source>
</evidence>
<dbReference type="RefSeq" id="WP_131904112.1">
    <property type="nucleotide sequence ID" value="NZ_BAAAFU010000008.1"/>
</dbReference>
<keyword evidence="1 3" id="KW-0963">Cytoplasm</keyword>
<keyword evidence="6" id="KW-1185">Reference proteome</keyword>
<dbReference type="EMBL" id="SMFQ01000002">
    <property type="protein sequence ID" value="TCJ88415.1"/>
    <property type="molecule type" value="Genomic_DNA"/>
</dbReference>
<gene>
    <name evidence="3" type="primary">smpB</name>
    <name evidence="5" type="ORF">EV695_0261</name>
</gene>
<dbReference type="Pfam" id="PF01668">
    <property type="entry name" value="SmpB"/>
    <property type="match status" value="1"/>
</dbReference>
<accession>A0A4V2P964</accession>
<evidence type="ECO:0000256" key="4">
    <source>
        <dbReference type="SAM" id="MobiDB-lite"/>
    </source>
</evidence>
<dbReference type="Gene3D" id="2.40.280.10">
    <property type="match status" value="1"/>
</dbReference>
<dbReference type="GO" id="GO:0003723">
    <property type="term" value="F:RNA binding"/>
    <property type="evidence" value="ECO:0007669"/>
    <property type="project" value="UniProtKB-UniRule"/>
</dbReference>
<dbReference type="Proteomes" id="UP000294887">
    <property type="component" value="Unassembled WGS sequence"/>
</dbReference>
<comment type="subcellular location">
    <subcellularLocation>
        <location evidence="3">Cytoplasm</location>
    </subcellularLocation>
    <text evidence="3">The tmRNA-SmpB complex associates with stalled 70S ribosomes.</text>
</comment>
<protein>
    <recommendedName>
        <fullName evidence="3">SsrA-binding protein</fullName>
    </recommendedName>
    <alternativeName>
        <fullName evidence="3">Small protein B</fullName>
    </alternativeName>
</protein>
<evidence type="ECO:0000313" key="6">
    <source>
        <dbReference type="Proteomes" id="UP000294887"/>
    </source>
</evidence>